<feature type="region of interest" description="Disordered" evidence="1">
    <location>
        <begin position="20"/>
        <end position="50"/>
    </location>
</feature>
<keyword evidence="5" id="KW-1185">Reference proteome</keyword>
<sequence>MWQSIVTGVSVVAAATLPATSAPGAEPPRPVAAPTRTAAPTADAPAAGAGQQLITSYRRNGYRPRAVAFAALPYHDEGVSPRRPFGLVDSAGVRVYRARDGRIFQHPVAQAQYGLKLLYTYQVTNDPWFLDRAKRQARRLVAIHRSSRGAWWLPYRYVFPLAGNRADLMRPPWYSAMAQGQALSLFIRLAAVTGDASWRAAADVTFLSLTRPPAPTTAWVTWQDANRYLWLEEFPRYPVAQRERVLNGHLFALYGLYDYWRLTANAVAAALFDGAATTAAVYVPRWFRVPGGVSAYSLRTRTRSERYHHIHVNQLRHLHALTGVRTFAGLGEALHSDFPRPDVRRAVTFRAGRQVPFTRYGETMRPTRPVRFTRASAAMADQRRRVGSVVYYRMATGAFRGRWVRELTGHSIMVGVVGRFDHLGSRQARLRPGVHVGYRFDGAHRRAGSRSTRPGATVTYPVSALGWWRGLRCVLVSSGPLAGHWVPLSARATLA</sequence>
<dbReference type="Pfam" id="PF06662">
    <property type="entry name" value="C5-epim_C"/>
    <property type="match status" value="1"/>
</dbReference>
<name>A0ABN3NQV4_9ACTN</name>
<feature type="chain" id="PRO_5045748856" description="D-glucuronyl C5-epimerase C-terminal domain-containing protein" evidence="2">
    <location>
        <begin position="25"/>
        <end position="495"/>
    </location>
</feature>
<comment type="caution">
    <text evidence="4">The sequence shown here is derived from an EMBL/GenBank/DDBJ whole genome shotgun (WGS) entry which is preliminary data.</text>
</comment>
<proteinExistence type="predicted"/>
<feature type="domain" description="D-glucuronyl C5-epimerase C-terminal" evidence="3">
    <location>
        <begin position="156"/>
        <end position="327"/>
    </location>
</feature>
<evidence type="ECO:0000313" key="4">
    <source>
        <dbReference type="EMBL" id="GAA2530151.1"/>
    </source>
</evidence>
<dbReference type="InterPro" id="IPR039721">
    <property type="entry name" value="C5-epimerase"/>
</dbReference>
<protein>
    <recommendedName>
        <fullName evidence="3">D-glucuronyl C5-epimerase C-terminal domain-containing protein</fullName>
    </recommendedName>
</protein>
<gene>
    <name evidence="4" type="ORF">GCM10010201_31920</name>
</gene>
<dbReference type="SUPFAM" id="SSF48208">
    <property type="entry name" value="Six-hairpin glycosidases"/>
    <property type="match status" value="1"/>
</dbReference>
<keyword evidence="2" id="KW-0732">Signal</keyword>
<evidence type="ECO:0000259" key="3">
    <source>
        <dbReference type="Pfam" id="PF06662"/>
    </source>
</evidence>
<organism evidence="4 5">
    <name type="scientific">Pilimelia columellifera subsp. columellifera</name>
    <dbReference type="NCBI Taxonomy" id="706583"/>
    <lineage>
        <taxon>Bacteria</taxon>
        <taxon>Bacillati</taxon>
        <taxon>Actinomycetota</taxon>
        <taxon>Actinomycetes</taxon>
        <taxon>Micromonosporales</taxon>
        <taxon>Micromonosporaceae</taxon>
        <taxon>Pilimelia</taxon>
    </lineage>
</organism>
<dbReference type="InterPro" id="IPR008928">
    <property type="entry name" value="6-hairpin_glycosidase_sf"/>
</dbReference>
<accession>A0ABN3NQV4</accession>
<dbReference type="PANTHER" id="PTHR13174">
    <property type="entry name" value="D-GLUCURONYL C5-EPIMERASE"/>
    <property type="match status" value="1"/>
</dbReference>
<evidence type="ECO:0000313" key="5">
    <source>
        <dbReference type="Proteomes" id="UP001499978"/>
    </source>
</evidence>
<dbReference type="Proteomes" id="UP001499978">
    <property type="component" value="Unassembled WGS sequence"/>
</dbReference>
<feature type="compositionally biased region" description="Low complexity" evidence="1">
    <location>
        <begin position="32"/>
        <end position="49"/>
    </location>
</feature>
<dbReference type="InterPro" id="IPR010598">
    <property type="entry name" value="C5-epim_C"/>
</dbReference>
<evidence type="ECO:0000256" key="2">
    <source>
        <dbReference type="SAM" id="SignalP"/>
    </source>
</evidence>
<dbReference type="PANTHER" id="PTHR13174:SF3">
    <property type="entry name" value="D-GLUCURONYL C5-EPIMERASE"/>
    <property type="match status" value="1"/>
</dbReference>
<dbReference type="EMBL" id="BAAARY010000020">
    <property type="protein sequence ID" value="GAA2530151.1"/>
    <property type="molecule type" value="Genomic_DNA"/>
</dbReference>
<feature type="signal peptide" evidence="2">
    <location>
        <begin position="1"/>
        <end position="24"/>
    </location>
</feature>
<evidence type="ECO:0000256" key="1">
    <source>
        <dbReference type="SAM" id="MobiDB-lite"/>
    </source>
</evidence>
<reference evidence="4 5" key="1">
    <citation type="journal article" date="2019" name="Int. J. Syst. Evol. Microbiol.">
        <title>The Global Catalogue of Microorganisms (GCM) 10K type strain sequencing project: providing services to taxonomists for standard genome sequencing and annotation.</title>
        <authorList>
            <consortium name="The Broad Institute Genomics Platform"/>
            <consortium name="The Broad Institute Genome Sequencing Center for Infectious Disease"/>
            <person name="Wu L."/>
            <person name="Ma J."/>
        </authorList>
    </citation>
    <scope>NUCLEOTIDE SEQUENCE [LARGE SCALE GENOMIC DNA]</scope>
    <source>
        <strain evidence="4 5">JCM 3367</strain>
    </source>
</reference>